<comment type="caution">
    <text evidence="1">The sequence shown here is derived from an EMBL/GenBank/DDBJ whole genome shotgun (WGS) entry which is preliminary data.</text>
</comment>
<protein>
    <submittedName>
        <fullName evidence="1">Uncharacterized protein</fullName>
    </submittedName>
</protein>
<reference evidence="1 2" key="1">
    <citation type="submission" date="2019-11" db="EMBL/GenBank/DDBJ databases">
        <title>Using colonization assays and comparative genomics to discover symbiosis behaviors and factors in Vibrio fischeri.</title>
        <authorList>
            <person name="Bongrand C."/>
            <person name="Moriano-Gutierrez S."/>
            <person name="Arevalo P."/>
            <person name="Mcfall-Ngai M."/>
            <person name="Visick K."/>
            <person name="Polz M.F."/>
            <person name="Ruby E.G."/>
        </authorList>
    </citation>
    <scope>NUCLEOTIDE SEQUENCE [LARGE SCALE GENOMIC DNA]</scope>
    <source>
        <strain evidence="2">emors.4.1</strain>
    </source>
</reference>
<organism evidence="1 2">
    <name type="scientific">Aliivibrio fischeri</name>
    <name type="common">Vibrio fischeri</name>
    <dbReference type="NCBI Taxonomy" id="668"/>
    <lineage>
        <taxon>Bacteria</taxon>
        <taxon>Pseudomonadati</taxon>
        <taxon>Pseudomonadota</taxon>
        <taxon>Gammaproteobacteria</taxon>
        <taxon>Vibrionales</taxon>
        <taxon>Vibrionaceae</taxon>
        <taxon>Aliivibrio</taxon>
    </lineage>
</organism>
<dbReference type="EMBL" id="WOBN01000008">
    <property type="protein sequence ID" value="MUK48276.1"/>
    <property type="molecule type" value="Genomic_DNA"/>
</dbReference>
<name>A0A844NZ41_ALIFS</name>
<accession>A0A844NZ41</accession>
<evidence type="ECO:0000313" key="2">
    <source>
        <dbReference type="Proteomes" id="UP000448038"/>
    </source>
</evidence>
<gene>
    <name evidence="1" type="ORF">GNP88_03630</name>
</gene>
<dbReference type="AlphaFoldDB" id="A0A844NZ41"/>
<sequence length="309" mass="34521">MITSYRQMISDIQELLNFLNALGIDASLKSHLENDYLEATIFVENYEAGNHSLLTDQGRSALGGLHELFKWLWSIKDSESFNILVPHLRMMAESAIRINSKTPMINPVTGKQDDSTNKLIETIVAMFAIKVGSEVDLDDPINSSGGENPDIIFKHSGDRIAIACKTIRGTSSSALLDNFKSAAKQIERADCDYGYVAINAMNILPHQKIEANVYSDLFVPFNLVTQDIVELLESLKVDAKAELIEIFNNSKVRPVILTFIHSNTRLTSPIGHMSTMIKSTFATELIPDDYTGRDMELLSLVNEFIHNRL</sequence>
<proteinExistence type="predicted"/>
<dbReference type="RefSeq" id="WP_155655329.1">
    <property type="nucleotide sequence ID" value="NZ_WOBN01000008.1"/>
</dbReference>
<evidence type="ECO:0000313" key="1">
    <source>
        <dbReference type="EMBL" id="MUK48276.1"/>
    </source>
</evidence>
<dbReference type="Proteomes" id="UP000448038">
    <property type="component" value="Unassembled WGS sequence"/>
</dbReference>